<dbReference type="OrthoDB" id="9786549at2"/>
<dbReference type="EMBL" id="CP013650">
    <property type="protein sequence ID" value="ALS99582.1"/>
    <property type="molecule type" value="Genomic_DNA"/>
</dbReference>
<dbReference type="GO" id="GO:0002161">
    <property type="term" value="F:aminoacyl-tRNA deacylase activity"/>
    <property type="evidence" value="ECO:0007669"/>
    <property type="project" value="InterPro"/>
</dbReference>
<gene>
    <name evidence="2" type="ORF">AT746_15830</name>
</gene>
<protein>
    <recommendedName>
        <fullName evidence="1">YbaK/aminoacyl-tRNA synthetase-associated domain-containing protein</fullName>
    </recommendedName>
</protein>
<dbReference type="CDD" id="cd04332">
    <property type="entry name" value="YbaK_like"/>
    <property type="match status" value="1"/>
</dbReference>
<dbReference type="KEGG" id="lal:AT746_15830"/>
<accession>A0A0U3AEV2</accession>
<dbReference type="InterPro" id="IPR007214">
    <property type="entry name" value="YbaK/aa-tRNA-synth-assoc-dom"/>
</dbReference>
<sequence length="159" mass="18095">MSLSQRVVSYLDKQKVRYQTLFHDHSHSSLGSAIAAHVPSNKVAKAVILEDDNGHRMMAVLPADSKVDLAGINDILNRRFRLMKEQQLYRYFEDCENGAIPPLAQAYNLDAIVDHGLMDLPDIYFEGGDHRSLVHLSQRDFSRMMRHAVHASISRPVFH</sequence>
<evidence type="ECO:0000313" key="2">
    <source>
        <dbReference type="EMBL" id="ALS99582.1"/>
    </source>
</evidence>
<evidence type="ECO:0000313" key="3">
    <source>
        <dbReference type="Proteomes" id="UP000068447"/>
    </source>
</evidence>
<organism evidence="2 3">
    <name type="scientific">Lacimicrobium alkaliphilum</name>
    <dbReference type="NCBI Taxonomy" id="1526571"/>
    <lineage>
        <taxon>Bacteria</taxon>
        <taxon>Pseudomonadati</taxon>
        <taxon>Pseudomonadota</taxon>
        <taxon>Gammaproteobacteria</taxon>
        <taxon>Alteromonadales</taxon>
        <taxon>Alteromonadaceae</taxon>
        <taxon>Lacimicrobium</taxon>
    </lineage>
</organism>
<dbReference type="AlphaFoldDB" id="A0A0U3AEV2"/>
<proteinExistence type="predicted"/>
<feature type="domain" description="YbaK/aminoacyl-tRNA synthetase-associated" evidence="1">
    <location>
        <begin position="33"/>
        <end position="143"/>
    </location>
</feature>
<dbReference type="Proteomes" id="UP000068447">
    <property type="component" value="Chromosome"/>
</dbReference>
<dbReference type="Pfam" id="PF04073">
    <property type="entry name" value="tRNA_edit"/>
    <property type="match status" value="1"/>
</dbReference>
<dbReference type="SUPFAM" id="SSF55826">
    <property type="entry name" value="YbaK/ProRS associated domain"/>
    <property type="match status" value="1"/>
</dbReference>
<evidence type="ECO:0000259" key="1">
    <source>
        <dbReference type="Pfam" id="PF04073"/>
    </source>
</evidence>
<dbReference type="Gene3D" id="3.90.960.10">
    <property type="entry name" value="YbaK/aminoacyl-tRNA synthetase-associated domain"/>
    <property type="match status" value="1"/>
</dbReference>
<reference evidence="2 3" key="1">
    <citation type="submission" date="2015-12" db="EMBL/GenBank/DDBJ databases">
        <title>Complete genome of Lacimicrobium alkaliphilum KCTC 32984.</title>
        <authorList>
            <person name="Kim S.-G."/>
            <person name="Lee Y.-J."/>
        </authorList>
    </citation>
    <scope>NUCLEOTIDE SEQUENCE [LARGE SCALE GENOMIC DNA]</scope>
    <source>
        <strain evidence="2 3">YelD216</strain>
    </source>
</reference>
<keyword evidence="3" id="KW-1185">Reference proteome</keyword>
<dbReference type="InterPro" id="IPR036754">
    <property type="entry name" value="YbaK/aa-tRNA-synt-asso_dom_sf"/>
</dbReference>
<name>A0A0U3AEV2_9ALTE</name>
<dbReference type="RefSeq" id="WP_062482202.1">
    <property type="nucleotide sequence ID" value="NZ_CP013650.1"/>
</dbReference>